<proteinExistence type="predicted"/>
<keyword evidence="1" id="KW-0472">Membrane</keyword>
<name>H6LKX3_ACEWD</name>
<dbReference type="KEGG" id="awo:Awo_c33540"/>
<feature type="transmembrane region" description="Helical" evidence="1">
    <location>
        <begin position="12"/>
        <end position="29"/>
    </location>
</feature>
<evidence type="ECO:0000313" key="3">
    <source>
        <dbReference type="Proteomes" id="UP000007177"/>
    </source>
</evidence>
<evidence type="ECO:0000313" key="2">
    <source>
        <dbReference type="EMBL" id="AFA50082.1"/>
    </source>
</evidence>
<dbReference type="HOGENOM" id="CLU_2839613_0_0_9"/>
<gene>
    <name evidence="2" type="ordered locus">Awo_c33540</name>
</gene>
<dbReference type="Proteomes" id="UP000007177">
    <property type="component" value="Chromosome"/>
</dbReference>
<reference evidence="2 3" key="2">
    <citation type="journal article" date="2012" name="PLoS ONE">
        <title>An ancient pathway combining carbon dioxide fixation with the generation and utilization of a sodium ion gradient for ATP synthesis.</title>
        <authorList>
            <person name="Poehlein A."/>
            <person name="Schmidt S."/>
            <person name="Kaster A.K."/>
            <person name="Goenrich M."/>
            <person name="Vollmers J."/>
            <person name="Thurmer A."/>
            <person name="Bertsch J."/>
            <person name="Schuchmann K."/>
            <person name="Voigt B."/>
            <person name="Hecker M."/>
            <person name="Daniel R."/>
            <person name="Thauer R.K."/>
            <person name="Gottschalk G."/>
            <person name="Muller V."/>
        </authorList>
    </citation>
    <scope>NUCLEOTIDE SEQUENCE [LARGE SCALE GENOMIC DNA]</scope>
    <source>
        <strain evidence="3">ATCC 29683 / DSM 1030 / JCM 2381 / KCTC 1655 / WB1</strain>
    </source>
</reference>
<dbReference type="EMBL" id="CP002987">
    <property type="protein sequence ID" value="AFA50082.1"/>
    <property type="molecule type" value="Genomic_DNA"/>
</dbReference>
<protein>
    <submittedName>
        <fullName evidence="2">Uncharacterized protein</fullName>
    </submittedName>
</protein>
<keyword evidence="1" id="KW-1133">Transmembrane helix</keyword>
<dbReference type="STRING" id="931626.Awo_c33540"/>
<organism evidence="2 3">
    <name type="scientific">Acetobacterium woodii (strain ATCC 29683 / DSM 1030 / JCM 2381 / KCTC 1655 / WB1)</name>
    <dbReference type="NCBI Taxonomy" id="931626"/>
    <lineage>
        <taxon>Bacteria</taxon>
        <taxon>Bacillati</taxon>
        <taxon>Bacillota</taxon>
        <taxon>Clostridia</taxon>
        <taxon>Eubacteriales</taxon>
        <taxon>Eubacteriaceae</taxon>
        <taxon>Acetobacterium</taxon>
    </lineage>
</organism>
<reference evidence="3" key="1">
    <citation type="submission" date="2011-07" db="EMBL/GenBank/DDBJ databases">
        <title>Complete genome sequence of Acetobacterium woodii.</title>
        <authorList>
            <person name="Poehlein A."/>
            <person name="Schmidt S."/>
            <person name="Kaster A.-K."/>
            <person name="Goenrich M."/>
            <person name="Vollmers J."/>
            <person name="Thuermer A."/>
            <person name="Gottschalk G."/>
            <person name="Thauer R.K."/>
            <person name="Daniel R."/>
            <person name="Mueller V."/>
        </authorList>
    </citation>
    <scope>NUCLEOTIDE SEQUENCE [LARGE SCALE GENOMIC DNA]</scope>
    <source>
        <strain evidence="3">ATCC 29683 / DSM 1030 / JCM 2381 / KCTC 1655 / WB1</strain>
    </source>
</reference>
<keyword evidence="3" id="KW-1185">Reference proteome</keyword>
<sequence length="65" mass="7395">MKNLKYKTSGIMLSDFCVGILAVLMGYFIPAEIGLLFKQFMVACLLAIYTTGVIDYQKKRIERLI</sequence>
<evidence type="ECO:0000256" key="1">
    <source>
        <dbReference type="SAM" id="Phobius"/>
    </source>
</evidence>
<feature type="transmembrane region" description="Helical" evidence="1">
    <location>
        <begin position="35"/>
        <end position="56"/>
    </location>
</feature>
<keyword evidence="1" id="KW-0812">Transmembrane</keyword>
<accession>H6LKX3</accession>
<dbReference type="AlphaFoldDB" id="H6LKX3"/>